<proteinExistence type="predicted"/>
<accession>A0A6L5Z2E3</accession>
<evidence type="ECO:0000256" key="5">
    <source>
        <dbReference type="ARBA" id="ARBA00022741"/>
    </source>
</evidence>
<evidence type="ECO:0000256" key="6">
    <source>
        <dbReference type="ARBA" id="ARBA00022777"/>
    </source>
</evidence>
<dbReference type="SMART" id="SM00091">
    <property type="entry name" value="PAS"/>
    <property type="match status" value="2"/>
</dbReference>
<dbReference type="PANTHER" id="PTHR41523:SF8">
    <property type="entry name" value="ETHYLENE RESPONSE SENSOR PROTEIN"/>
    <property type="match status" value="1"/>
</dbReference>
<dbReference type="RefSeq" id="WP_154447240.1">
    <property type="nucleotide sequence ID" value="NZ_WIND01000012.1"/>
</dbReference>
<dbReference type="PROSITE" id="PS50112">
    <property type="entry name" value="PAS"/>
    <property type="match status" value="2"/>
</dbReference>
<dbReference type="SUPFAM" id="SSF55785">
    <property type="entry name" value="PYP-like sensor domain (PAS domain)"/>
    <property type="match status" value="2"/>
</dbReference>
<protein>
    <recommendedName>
        <fullName evidence="2">histidine kinase</fullName>
        <ecNumber evidence="2">2.7.13.3</ecNumber>
    </recommendedName>
</protein>
<keyword evidence="6" id="KW-0418">Kinase</keyword>
<comment type="caution">
    <text evidence="9">The sequence shown here is derived from an EMBL/GenBank/DDBJ whole genome shotgun (WGS) entry which is preliminary data.</text>
</comment>
<dbReference type="InterPro" id="IPR036890">
    <property type="entry name" value="HATPase_C_sf"/>
</dbReference>
<dbReference type="NCBIfam" id="TIGR00229">
    <property type="entry name" value="sensory_box"/>
    <property type="match status" value="2"/>
</dbReference>
<keyword evidence="3" id="KW-0597">Phosphoprotein</keyword>
<evidence type="ECO:0000313" key="10">
    <source>
        <dbReference type="Proteomes" id="UP000474957"/>
    </source>
</evidence>
<evidence type="ECO:0000256" key="1">
    <source>
        <dbReference type="ARBA" id="ARBA00000085"/>
    </source>
</evidence>
<dbReference type="InterPro" id="IPR000014">
    <property type="entry name" value="PAS"/>
</dbReference>
<evidence type="ECO:0000256" key="4">
    <source>
        <dbReference type="ARBA" id="ARBA00022679"/>
    </source>
</evidence>
<feature type="domain" description="PAS" evidence="8">
    <location>
        <begin position="139"/>
        <end position="190"/>
    </location>
</feature>
<dbReference type="GO" id="GO:0004673">
    <property type="term" value="F:protein histidine kinase activity"/>
    <property type="evidence" value="ECO:0007669"/>
    <property type="project" value="UniProtKB-EC"/>
</dbReference>
<dbReference type="GO" id="GO:0006355">
    <property type="term" value="P:regulation of DNA-templated transcription"/>
    <property type="evidence" value="ECO:0007669"/>
    <property type="project" value="InterPro"/>
</dbReference>
<sequence>MTAEGVGPRDRVAADLVHDAPCGIAVTDPDGRLQYVNSTLERWLGREATELLSLRLTDLFTPALRLFYETHMAPMMRLQGHVREISCRLQVAGGPPRPVLLSGVGRFDAAGAATRFDYTIFDARERHRYEEELRNATREADELAAIVRSSPNAILRTDPAGRITNWNPGAERQFGHPASSVLERAVADVIPFEGMTDWFRQARDARAETTFEARYATGSEFEVTLAPIFRRDQPHARPDWSVVLRDVTERKAAERRLEVMVGEMRHRVNNVLTMVSGIARQTLPVDHGQVFIARLQALAQANDALSRSEWTGAGLRQLLDFAKREAGGGDRFRYAAPDIELSARQATALSMALHEMVTNALKYGALSRPAGQVEVRCDWEGQGPERRLRIGWVECGGPEVSPPTREGFGTRMIRLVLGMDLGGEVRFDYPREGFRCQIVLIPGDRSSG</sequence>
<dbReference type="Gene3D" id="3.30.565.10">
    <property type="entry name" value="Histidine kinase-like ATPase, C-terminal domain"/>
    <property type="match status" value="1"/>
</dbReference>
<feature type="domain" description="PAS" evidence="8">
    <location>
        <begin position="9"/>
        <end position="62"/>
    </location>
</feature>
<keyword evidence="7" id="KW-0067">ATP-binding</keyword>
<organism evidence="9 10">
    <name type="scientific">Halovulum marinum</name>
    <dbReference type="NCBI Taxonomy" id="2662447"/>
    <lineage>
        <taxon>Bacteria</taxon>
        <taxon>Pseudomonadati</taxon>
        <taxon>Pseudomonadota</taxon>
        <taxon>Alphaproteobacteria</taxon>
        <taxon>Rhodobacterales</taxon>
        <taxon>Paracoccaceae</taxon>
        <taxon>Halovulum</taxon>
    </lineage>
</organism>
<dbReference type="Gene3D" id="3.30.450.20">
    <property type="entry name" value="PAS domain"/>
    <property type="match status" value="2"/>
</dbReference>
<keyword evidence="4" id="KW-0808">Transferase</keyword>
<dbReference type="Pfam" id="PF08448">
    <property type="entry name" value="PAS_4"/>
    <property type="match status" value="1"/>
</dbReference>
<dbReference type="InterPro" id="IPR013656">
    <property type="entry name" value="PAS_4"/>
</dbReference>
<dbReference type="InterPro" id="IPR013767">
    <property type="entry name" value="PAS_fold"/>
</dbReference>
<evidence type="ECO:0000259" key="8">
    <source>
        <dbReference type="PROSITE" id="PS50112"/>
    </source>
</evidence>
<evidence type="ECO:0000256" key="2">
    <source>
        <dbReference type="ARBA" id="ARBA00012438"/>
    </source>
</evidence>
<dbReference type="Pfam" id="PF00989">
    <property type="entry name" value="PAS"/>
    <property type="match status" value="1"/>
</dbReference>
<dbReference type="AlphaFoldDB" id="A0A6L5Z2E3"/>
<dbReference type="Proteomes" id="UP000474957">
    <property type="component" value="Unassembled WGS sequence"/>
</dbReference>
<dbReference type="PANTHER" id="PTHR41523">
    <property type="entry name" value="TWO-COMPONENT SYSTEM SENSOR PROTEIN"/>
    <property type="match status" value="1"/>
</dbReference>
<dbReference type="InterPro" id="IPR035965">
    <property type="entry name" value="PAS-like_dom_sf"/>
</dbReference>
<dbReference type="GO" id="GO:0005524">
    <property type="term" value="F:ATP binding"/>
    <property type="evidence" value="ECO:0007669"/>
    <property type="project" value="UniProtKB-KW"/>
</dbReference>
<evidence type="ECO:0000256" key="7">
    <source>
        <dbReference type="ARBA" id="ARBA00022840"/>
    </source>
</evidence>
<dbReference type="InterPro" id="IPR011102">
    <property type="entry name" value="Sig_transdc_His_kinase_HWE"/>
</dbReference>
<comment type="catalytic activity">
    <reaction evidence="1">
        <text>ATP + protein L-histidine = ADP + protein N-phospho-L-histidine.</text>
        <dbReference type="EC" id="2.7.13.3"/>
    </reaction>
</comment>
<evidence type="ECO:0000313" key="9">
    <source>
        <dbReference type="EMBL" id="MSU90751.1"/>
    </source>
</evidence>
<dbReference type="Pfam" id="PF07536">
    <property type="entry name" value="HWE_HK"/>
    <property type="match status" value="1"/>
</dbReference>
<name>A0A6L5Z2E3_9RHOB</name>
<dbReference type="SMART" id="SM00911">
    <property type="entry name" value="HWE_HK"/>
    <property type="match status" value="1"/>
</dbReference>
<gene>
    <name evidence="9" type="ORF">GE300_14200</name>
</gene>
<dbReference type="EMBL" id="WIND01000012">
    <property type="protein sequence ID" value="MSU90751.1"/>
    <property type="molecule type" value="Genomic_DNA"/>
</dbReference>
<keyword evidence="5" id="KW-0547">Nucleotide-binding</keyword>
<dbReference type="CDD" id="cd00130">
    <property type="entry name" value="PAS"/>
    <property type="match status" value="2"/>
</dbReference>
<dbReference type="EC" id="2.7.13.3" evidence="2"/>
<keyword evidence="10" id="KW-1185">Reference proteome</keyword>
<evidence type="ECO:0000256" key="3">
    <source>
        <dbReference type="ARBA" id="ARBA00022553"/>
    </source>
</evidence>
<dbReference type="SUPFAM" id="SSF55874">
    <property type="entry name" value="ATPase domain of HSP90 chaperone/DNA topoisomerase II/histidine kinase"/>
    <property type="match status" value="1"/>
</dbReference>
<reference evidence="9 10" key="1">
    <citation type="submission" date="2019-10" db="EMBL/GenBank/DDBJ databases">
        <title>Cognatihalovulum marinum gen. nov. sp. nov., a new member of the family Rhodobacteraceae isolated from deep seawater of the Northwest Indian Ocean.</title>
        <authorList>
            <person name="Ruan C."/>
            <person name="Wang J."/>
            <person name="Zheng X."/>
            <person name="Song L."/>
            <person name="Zhu Y."/>
            <person name="Huang Y."/>
            <person name="Lu Z."/>
            <person name="Du W."/>
            <person name="Huang L."/>
            <person name="Dai X."/>
        </authorList>
    </citation>
    <scope>NUCLEOTIDE SEQUENCE [LARGE SCALE GENOMIC DNA]</scope>
    <source>
        <strain evidence="9 10">2CG4</strain>
    </source>
</reference>